<dbReference type="GO" id="GO:0016787">
    <property type="term" value="F:hydrolase activity"/>
    <property type="evidence" value="ECO:0007669"/>
    <property type="project" value="UniProtKB-KW"/>
</dbReference>
<comment type="caution">
    <text evidence="3">The sequence shown here is derived from an EMBL/GenBank/DDBJ whole genome shotgun (WGS) entry which is preliminary data.</text>
</comment>
<dbReference type="Proteomes" id="UP000031419">
    <property type="component" value="Unassembled WGS sequence"/>
</dbReference>
<dbReference type="OrthoDB" id="4871367at2"/>
<dbReference type="STRING" id="28042.GU90_11995"/>
<dbReference type="SUPFAM" id="SSF101478">
    <property type="entry name" value="ADP-ribosylglycohydrolase"/>
    <property type="match status" value="2"/>
</dbReference>
<accession>A0A073AXZ5</accession>
<sequence>MNSIRLDSTERALLAAFRRQRTPAGLTQVEQQLIATWRNWQEHPASRPLWAIELRQQLGAEPTPAPESGLADAAPDVEGRLLGLLLGGAAAEFRALGRVGQRTSALLFVLEGLIRAHTRLRMTGEGDPLAFAVSGLRRWLHSRGVPWRDCGGDKRDGWLIGEPALWSRSVDEPTMITAMARIAAGRTAGTRQDPINSANSATSVPLGALAALWSADLDNSVQLGGDLSALTHGHPNSHAAAGVLAATTYWLLRGRSLTEALDSAVHQWPNAQAHLERAVQLGRLSPAGLRPRRRHLAAMSGRGALDTLALALRISVACAGDFVGAVESATEHGGDTATTAVLCGQLIGALRGPTVVPARWRAELPVTGIVEQLAVDAVTEFSSCPDESDRWQQRYPILQTAADRTGKTGYRPPLSGLPQLSAFRNRFLGSVLGGAAGEALGLPITTDSWEEIQNRHGPEGLKNYVPAGHPSGRLGSETQVLLFTTEGLIRANVARRTGQPDITPVRHVQHAYQRWLHTQHLSWARAGGEFLAEAPEPDGWLVEQRALFHARNPGRTMMRTLIAFAKGQQGLGTPQKPVSDSADGSALLRAVAAPLWHPEAEEAFDLGVQLAALTHGHPSAYLSAGTLAFLLSRLLHGTSLQTALDDALDVLGEHQQHSEVSRRLTTAVRLAGGGPVGPEELVRSLGTGWSAPEALAIGVHAALSCGDDYDTALRTAVNHSGNSTLTGAVGGALAGASVGADHIADHWTADLELCEVIEQLAEDALLEFGTWPPRWGDRYPAT</sequence>
<keyword evidence="4" id="KW-1185">Reference proteome</keyword>
<dbReference type="PANTHER" id="PTHR16222">
    <property type="entry name" value="ADP-RIBOSYLGLYCOHYDROLASE"/>
    <property type="match status" value="1"/>
</dbReference>
<reference evidence="3 4" key="1">
    <citation type="submission" date="2014-06" db="EMBL/GenBank/DDBJ databases">
        <title>Saccharopolyspora rectivirgula DSM-43113 Genome sequencing.</title>
        <authorList>
            <person name="Barrera C."/>
            <person name="Millon L."/>
            <person name="Rognon B."/>
            <person name="Zaugg C."/>
            <person name="Monod M."/>
        </authorList>
    </citation>
    <scope>NUCLEOTIDE SEQUENCE [LARGE SCALE GENOMIC DNA]</scope>
    <source>
        <strain evidence="3 4">DSM 43113</strain>
    </source>
</reference>
<dbReference type="InterPro" id="IPR050792">
    <property type="entry name" value="ADP-ribosylglycohydrolase"/>
</dbReference>
<evidence type="ECO:0000313" key="3">
    <source>
        <dbReference type="EMBL" id="KEI44186.1"/>
    </source>
</evidence>
<evidence type="ECO:0000313" key="4">
    <source>
        <dbReference type="Proteomes" id="UP000031419"/>
    </source>
</evidence>
<keyword evidence="2 3" id="KW-0378">Hydrolase</keyword>
<gene>
    <name evidence="3" type="ORF">GU90_11995</name>
</gene>
<dbReference type="AlphaFoldDB" id="A0A073AXZ5"/>
<dbReference type="InterPro" id="IPR036705">
    <property type="entry name" value="Ribosyl_crysJ1_sf"/>
</dbReference>
<name>A0A073AXZ5_9PSEU</name>
<dbReference type="InterPro" id="IPR005502">
    <property type="entry name" value="Ribosyl_crysJ1"/>
</dbReference>
<dbReference type="PANTHER" id="PTHR16222:SF24">
    <property type="entry name" value="ADP-RIBOSYLHYDROLASE ARH3"/>
    <property type="match status" value="1"/>
</dbReference>
<proteinExistence type="inferred from homology"/>
<protein>
    <submittedName>
        <fullName evidence="3">ADP-ribosylglycohydrolase</fullName>
    </submittedName>
</protein>
<dbReference type="Pfam" id="PF03747">
    <property type="entry name" value="ADP_ribosyl_GH"/>
    <property type="match status" value="2"/>
</dbReference>
<dbReference type="Gene3D" id="1.10.4080.10">
    <property type="entry name" value="ADP-ribosylation/Crystallin J1"/>
    <property type="match status" value="2"/>
</dbReference>
<dbReference type="RefSeq" id="WP_029720106.1">
    <property type="nucleotide sequence ID" value="NZ_JAJUIW010000025.1"/>
</dbReference>
<organism evidence="3 4">
    <name type="scientific">Saccharopolyspora rectivirgula</name>
    <dbReference type="NCBI Taxonomy" id="28042"/>
    <lineage>
        <taxon>Bacteria</taxon>
        <taxon>Bacillati</taxon>
        <taxon>Actinomycetota</taxon>
        <taxon>Actinomycetes</taxon>
        <taxon>Pseudonocardiales</taxon>
        <taxon>Pseudonocardiaceae</taxon>
        <taxon>Saccharopolyspora</taxon>
    </lineage>
</organism>
<evidence type="ECO:0000256" key="1">
    <source>
        <dbReference type="ARBA" id="ARBA00010702"/>
    </source>
</evidence>
<evidence type="ECO:0000256" key="2">
    <source>
        <dbReference type="ARBA" id="ARBA00022801"/>
    </source>
</evidence>
<dbReference type="EMBL" id="JNVU01000029">
    <property type="protein sequence ID" value="KEI44186.1"/>
    <property type="molecule type" value="Genomic_DNA"/>
</dbReference>
<dbReference type="eggNOG" id="COG1397">
    <property type="taxonomic scope" value="Bacteria"/>
</dbReference>
<comment type="similarity">
    <text evidence="1">Belongs to the ADP-ribosylglycohydrolase family.</text>
</comment>